<dbReference type="InterPro" id="IPR037165">
    <property type="entry name" value="AldOxase/xan_DH_Mopterin-bd_sf"/>
</dbReference>
<evidence type="ECO:0000313" key="2">
    <source>
        <dbReference type="EMBL" id="WXA95699.1"/>
    </source>
</evidence>
<accession>A0ABZ2KAN0</accession>
<dbReference type="SUPFAM" id="SSF54665">
    <property type="entry name" value="CO dehydrogenase molybdoprotein N-domain-like"/>
    <property type="match status" value="1"/>
</dbReference>
<feature type="domain" description="Aldehyde oxidase/xanthine dehydrogenase a/b hammerhead" evidence="1">
    <location>
        <begin position="20"/>
        <end position="130"/>
    </location>
</feature>
<dbReference type="InterPro" id="IPR046867">
    <property type="entry name" value="AldOxase/xan_DH_MoCoBD2"/>
</dbReference>
<dbReference type="Pfam" id="PF01315">
    <property type="entry name" value="Ald_Xan_dh_C"/>
    <property type="match status" value="1"/>
</dbReference>
<keyword evidence="3" id="KW-1185">Reference proteome</keyword>
<evidence type="ECO:0000313" key="3">
    <source>
        <dbReference type="Proteomes" id="UP001379533"/>
    </source>
</evidence>
<gene>
    <name evidence="2" type="ORF">LZC95_02435</name>
</gene>
<dbReference type="Pfam" id="PF20256">
    <property type="entry name" value="MoCoBD_2"/>
    <property type="match status" value="1"/>
</dbReference>
<dbReference type="InterPro" id="IPR008274">
    <property type="entry name" value="AldOxase/xan_DH_MoCoBD1"/>
</dbReference>
<dbReference type="SUPFAM" id="SSF56003">
    <property type="entry name" value="Molybdenum cofactor-binding domain"/>
    <property type="match status" value="1"/>
</dbReference>
<name>A0ABZ2KAN0_9BACT</name>
<proteinExistence type="predicted"/>
<dbReference type="InterPro" id="IPR000674">
    <property type="entry name" value="Ald_Oxase/Xan_DH_a/b"/>
</dbReference>
<dbReference type="Pfam" id="PF02738">
    <property type="entry name" value="MoCoBD_1"/>
    <property type="match status" value="1"/>
</dbReference>
<dbReference type="PANTHER" id="PTHR11908:SF153">
    <property type="entry name" value="DEHYDROGENASE"/>
    <property type="match status" value="1"/>
</dbReference>
<protein>
    <submittedName>
        <fullName evidence="2">Xanthine dehydrogenase family protein molybdopterin-binding subunit</fullName>
    </submittedName>
</protein>
<dbReference type="RefSeq" id="WP_394846307.1">
    <property type="nucleotide sequence ID" value="NZ_CP089982.1"/>
</dbReference>
<dbReference type="InterPro" id="IPR036856">
    <property type="entry name" value="Ald_Oxase/Xan_DH_a/b_sf"/>
</dbReference>
<dbReference type="InterPro" id="IPR016208">
    <property type="entry name" value="Ald_Oxase/xanthine_DH-like"/>
</dbReference>
<dbReference type="SMART" id="SM01008">
    <property type="entry name" value="Ald_Xan_dh_C"/>
    <property type="match status" value="1"/>
</dbReference>
<dbReference type="Gene3D" id="3.90.1170.50">
    <property type="entry name" value="Aldehyde oxidase/xanthine dehydrogenase, a/b hammerhead"/>
    <property type="match status" value="1"/>
</dbReference>
<evidence type="ECO:0000259" key="1">
    <source>
        <dbReference type="SMART" id="SM01008"/>
    </source>
</evidence>
<reference evidence="2 3" key="1">
    <citation type="submission" date="2021-12" db="EMBL/GenBank/DDBJ databases">
        <title>Discovery of the Pendulisporaceae a myxobacterial family with distinct sporulation behavior and unique specialized metabolism.</title>
        <authorList>
            <person name="Garcia R."/>
            <person name="Popoff A."/>
            <person name="Bader C.D."/>
            <person name="Loehr J."/>
            <person name="Walesch S."/>
            <person name="Walt C."/>
            <person name="Boldt J."/>
            <person name="Bunk B."/>
            <person name="Haeckl F.J.F.P.J."/>
            <person name="Gunesch A.P."/>
            <person name="Birkelbach J."/>
            <person name="Nuebel U."/>
            <person name="Pietschmann T."/>
            <person name="Bach T."/>
            <person name="Mueller R."/>
        </authorList>
    </citation>
    <scope>NUCLEOTIDE SEQUENCE [LARGE SCALE GENOMIC DNA]</scope>
    <source>
        <strain evidence="2 3">MSr12523</strain>
    </source>
</reference>
<dbReference type="EMBL" id="CP089982">
    <property type="protein sequence ID" value="WXA95699.1"/>
    <property type="molecule type" value="Genomic_DNA"/>
</dbReference>
<dbReference type="Proteomes" id="UP001379533">
    <property type="component" value="Chromosome"/>
</dbReference>
<sequence length="735" mass="78953">MSESVVGKGIDRLDAILKVTGKAEYPAETGVANIAHAAVVTSTITRGRIAALDTRAAERAPGVLAVVSHLNAPKLPGIDKRASPVDPALQLFQNDKVVYNEQPVALVVADSLERARHAASLVVPRYESASFTVDMNAEAPRAYAPPNSRFPLDSQRGDVRSGLSAAKVRIAQSYTTPIEHHNPMEPHAAIVIWQGTDHATVYVTTQGIFFVRQRFASLFGIPKENVRVISHYIGGGFGCKGVPWVYAPLAGLAAKVAGRGVKLVITRQQMFSMVGYRSRTVQKVALGADSSGKLTAISHDVLSATSRVDEFTEPAALQTRMLYACPNTSTSHRLVRLDIPTPTFTRAPGEAVGTFALESAMDELAYALQMDPIALRLRNYAETDPDKNLPWSSKSLRECYRRGAEKFGWPARRPPPRSMRDGRWLVGLGMATATYPANQSDASAIARVRADGTALVQAGSQDIGTGTYTIMTQIAADALALPIEKVRFELGDTTFPETPNSGGSRTASSVGSAVKMAALAVRKKLAEVAVADSKSPLHGLEVEGLDVADGALYAKSNRARRDSFGDIVARSGAAEIAVQVDNKEKEDRKRYSTHSFGAQFVEVKVDESLGTVRVSRFVGAFAAGKILNAKTAQSQYQGGIVWGIGLALHESTHRDERLGRIVTRDLADYHVPVHADIPHIDVVMVDETDPYVNEIGSKGIGEIGITGVGAAIANAVYHATGRRIRDLPITPDKLL</sequence>
<dbReference type="Gene3D" id="3.30.365.10">
    <property type="entry name" value="Aldehyde oxidase/xanthine dehydrogenase, molybdopterin binding domain"/>
    <property type="match status" value="4"/>
</dbReference>
<dbReference type="PANTHER" id="PTHR11908">
    <property type="entry name" value="XANTHINE DEHYDROGENASE"/>
    <property type="match status" value="1"/>
</dbReference>
<organism evidence="2 3">
    <name type="scientific">Pendulispora brunnea</name>
    <dbReference type="NCBI Taxonomy" id="2905690"/>
    <lineage>
        <taxon>Bacteria</taxon>
        <taxon>Pseudomonadati</taxon>
        <taxon>Myxococcota</taxon>
        <taxon>Myxococcia</taxon>
        <taxon>Myxococcales</taxon>
        <taxon>Sorangiineae</taxon>
        <taxon>Pendulisporaceae</taxon>
        <taxon>Pendulispora</taxon>
    </lineage>
</organism>